<evidence type="ECO:0000313" key="2">
    <source>
        <dbReference type="EMBL" id="CDF38225.1"/>
    </source>
</evidence>
<dbReference type="GeneID" id="17325826"/>
<name>R7QLF0_CHOCR</name>
<accession>R7QLF0</accession>
<dbReference type="OrthoDB" id="1434354at2759"/>
<feature type="compositionally biased region" description="Polar residues" evidence="1">
    <location>
        <begin position="145"/>
        <end position="154"/>
    </location>
</feature>
<keyword evidence="3" id="KW-1185">Reference proteome</keyword>
<organism evidence="2 3">
    <name type="scientific">Chondrus crispus</name>
    <name type="common">Carrageen Irish moss</name>
    <name type="synonym">Polymorpha crispa</name>
    <dbReference type="NCBI Taxonomy" id="2769"/>
    <lineage>
        <taxon>Eukaryota</taxon>
        <taxon>Rhodophyta</taxon>
        <taxon>Florideophyceae</taxon>
        <taxon>Rhodymeniophycidae</taxon>
        <taxon>Gigartinales</taxon>
        <taxon>Gigartinaceae</taxon>
        <taxon>Chondrus</taxon>
    </lineage>
</organism>
<dbReference type="Proteomes" id="UP000012073">
    <property type="component" value="Unassembled WGS sequence"/>
</dbReference>
<dbReference type="AlphaFoldDB" id="R7QLF0"/>
<gene>
    <name evidence="2" type="ORF">CHC_T00000569001</name>
</gene>
<dbReference type="EMBL" id="HG001903">
    <property type="protein sequence ID" value="CDF38225.1"/>
    <property type="molecule type" value="Genomic_DNA"/>
</dbReference>
<dbReference type="PANTHER" id="PTHR47532">
    <property type="entry name" value="RETINAL-BINDING PROTEIN"/>
    <property type="match status" value="1"/>
</dbReference>
<evidence type="ECO:0000313" key="3">
    <source>
        <dbReference type="Proteomes" id="UP000012073"/>
    </source>
</evidence>
<evidence type="ECO:0000256" key="1">
    <source>
        <dbReference type="SAM" id="MobiDB-lite"/>
    </source>
</evidence>
<dbReference type="PANTHER" id="PTHR47532:SF1">
    <property type="entry name" value="RETINAL-BINDING PROTEIN"/>
    <property type="match status" value="1"/>
</dbReference>
<dbReference type="Gramene" id="CDF38225">
    <property type="protein sequence ID" value="CDF38225"/>
    <property type="gene ID" value="CHC_T00000569001"/>
</dbReference>
<dbReference type="PhylomeDB" id="R7QLF0"/>
<dbReference type="RefSeq" id="XP_005718110.1">
    <property type="nucleotide sequence ID" value="XM_005718053.1"/>
</dbReference>
<dbReference type="KEGG" id="ccp:CHC_T00000569001"/>
<feature type="region of interest" description="Disordered" evidence="1">
    <location>
        <begin position="133"/>
        <end position="164"/>
    </location>
</feature>
<proteinExistence type="predicted"/>
<protein>
    <submittedName>
        <fullName evidence="2">Uncharacterized protein</fullName>
    </submittedName>
</protein>
<feature type="compositionally biased region" description="Low complexity" evidence="1">
    <location>
        <begin position="77"/>
        <end position="94"/>
    </location>
</feature>
<reference evidence="3" key="1">
    <citation type="journal article" date="2013" name="Proc. Natl. Acad. Sci. U.S.A.">
        <title>Genome structure and metabolic features in the red seaweed Chondrus crispus shed light on evolution of the Archaeplastida.</title>
        <authorList>
            <person name="Collen J."/>
            <person name="Porcel B."/>
            <person name="Carre W."/>
            <person name="Ball S.G."/>
            <person name="Chaparro C."/>
            <person name="Tonon T."/>
            <person name="Barbeyron T."/>
            <person name="Michel G."/>
            <person name="Noel B."/>
            <person name="Valentin K."/>
            <person name="Elias M."/>
            <person name="Artiguenave F."/>
            <person name="Arun A."/>
            <person name="Aury J.M."/>
            <person name="Barbosa-Neto J.F."/>
            <person name="Bothwell J.H."/>
            <person name="Bouget F.Y."/>
            <person name="Brillet L."/>
            <person name="Cabello-Hurtado F."/>
            <person name="Capella-Gutierrez S."/>
            <person name="Charrier B."/>
            <person name="Cladiere L."/>
            <person name="Cock J.M."/>
            <person name="Coelho S.M."/>
            <person name="Colleoni C."/>
            <person name="Czjzek M."/>
            <person name="Da Silva C."/>
            <person name="Delage L."/>
            <person name="Denoeud F."/>
            <person name="Deschamps P."/>
            <person name="Dittami S.M."/>
            <person name="Gabaldon T."/>
            <person name="Gachon C.M."/>
            <person name="Groisillier A."/>
            <person name="Herve C."/>
            <person name="Jabbari K."/>
            <person name="Katinka M."/>
            <person name="Kloareg B."/>
            <person name="Kowalczyk N."/>
            <person name="Labadie K."/>
            <person name="Leblanc C."/>
            <person name="Lopez P.J."/>
            <person name="McLachlan D.H."/>
            <person name="Meslet-Cladiere L."/>
            <person name="Moustafa A."/>
            <person name="Nehr Z."/>
            <person name="Nyvall Collen P."/>
            <person name="Panaud O."/>
            <person name="Partensky F."/>
            <person name="Poulain J."/>
            <person name="Rensing S.A."/>
            <person name="Rousvoal S."/>
            <person name="Samson G."/>
            <person name="Symeonidi A."/>
            <person name="Weissenbach J."/>
            <person name="Zambounis A."/>
            <person name="Wincker P."/>
            <person name="Boyen C."/>
        </authorList>
    </citation>
    <scope>NUCLEOTIDE SEQUENCE [LARGE SCALE GENOMIC DNA]</scope>
    <source>
        <strain evidence="3">cv. Stackhouse</strain>
    </source>
</reference>
<feature type="region of interest" description="Disordered" evidence="1">
    <location>
        <begin position="47"/>
        <end position="105"/>
    </location>
</feature>
<sequence>MPTHFIRPPSATCTFDPQRLPAALRFFGIYVGTQCVVICTKIFKETTRPKKKPPGKSRPPPRYPHGTYSIKIPTLFTKKSTATPTTPNAAPTSAHPRRDNPQPAISSTMRAAMPRLATLAATVYSLPVARAEPPRAPVKAPLPRTDSTVPLSTPDQRRTSNPDDMVPITRELLSHHYRNFPDPTVSDDLRALRVRMQVLREAAGRHADVDSILTEQLPSGLDSSMYKARCACEEAAERVEDTPALAALQARLRGCAHKFEHFQIKQREHVNSVIDQFLPQDFRASLFTAAKNNSEKRNAQAMRDLMAAGGTVRDKYKLLWEQQWRRRENLAAVGNATGVWKWLVKYLAGVPQPLLTFAKNINAKDGPTEALREKFGATLAELANFAIAMNALCAAVAKAGGDEAAARLLQESLQVYEREIDAFVKLLQRVITNSPFFIEPDQIEAAGRTKVKPLHS</sequence>